<dbReference type="Proteomes" id="UP000245506">
    <property type="component" value="Unassembled WGS sequence"/>
</dbReference>
<comment type="caution">
    <text evidence="1">The sequence shown here is derived from an EMBL/GenBank/DDBJ whole genome shotgun (WGS) entry which is preliminary data.</text>
</comment>
<dbReference type="AlphaFoldDB" id="A0A317CG92"/>
<proteinExistence type="predicted"/>
<dbReference type="Pfam" id="PF20027">
    <property type="entry name" value="DUF6435"/>
    <property type="match status" value="1"/>
</dbReference>
<dbReference type="InterPro" id="IPR045493">
    <property type="entry name" value="DUF6435"/>
</dbReference>
<reference evidence="1 2" key="1">
    <citation type="submission" date="2018-05" db="EMBL/GenBank/DDBJ databases">
        <title>Leucothrix arctica sp. nov., isolated from Arctic seawater.</title>
        <authorList>
            <person name="Choi A."/>
            <person name="Baek K."/>
        </authorList>
    </citation>
    <scope>NUCLEOTIDE SEQUENCE [LARGE SCALE GENOMIC DNA]</scope>
    <source>
        <strain evidence="1 2">IMCC9719</strain>
    </source>
</reference>
<organism evidence="1 2">
    <name type="scientific">Leucothrix arctica</name>
    <dbReference type="NCBI Taxonomy" id="1481894"/>
    <lineage>
        <taxon>Bacteria</taxon>
        <taxon>Pseudomonadati</taxon>
        <taxon>Pseudomonadota</taxon>
        <taxon>Gammaproteobacteria</taxon>
        <taxon>Thiotrichales</taxon>
        <taxon>Thiotrichaceae</taxon>
        <taxon>Leucothrix</taxon>
    </lineage>
</organism>
<gene>
    <name evidence="1" type="ORF">DKT75_06340</name>
</gene>
<sequence>MFSMFKSDPLKKLRKSYNAKLEEAMHAQRGGDIRTYSKITAEAEKIKTEIDELEAAAK</sequence>
<dbReference type="OrthoDB" id="292170at2"/>
<evidence type="ECO:0008006" key="3">
    <source>
        <dbReference type="Google" id="ProtNLM"/>
    </source>
</evidence>
<evidence type="ECO:0000313" key="2">
    <source>
        <dbReference type="Proteomes" id="UP000245506"/>
    </source>
</evidence>
<accession>A0A317CG92</accession>
<name>A0A317CG92_9GAMM</name>
<evidence type="ECO:0000313" key="1">
    <source>
        <dbReference type="EMBL" id="PWQ97536.1"/>
    </source>
</evidence>
<keyword evidence="2" id="KW-1185">Reference proteome</keyword>
<protein>
    <recommendedName>
        <fullName evidence="3">Lacal_2735 family protein</fullName>
    </recommendedName>
</protein>
<dbReference type="RefSeq" id="WP_109822578.1">
    <property type="nucleotide sequence ID" value="NZ_QGKL01000019.1"/>
</dbReference>
<dbReference type="NCBIfam" id="NF033487">
    <property type="entry name" value="Lacal_2735_fam"/>
    <property type="match status" value="1"/>
</dbReference>
<dbReference type="EMBL" id="QGKL01000019">
    <property type="protein sequence ID" value="PWQ97536.1"/>
    <property type="molecule type" value="Genomic_DNA"/>
</dbReference>